<feature type="compositionally biased region" description="Basic and acidic residues" evidence="1">
    <location>
        <begin position="156"/>
        <end position="180"/>
    </location>
</feature>
<evidence type="ECO:0008006" key="4">
    <source>
        <dbReference type="Google" id="ProtNLM"/>
    </source>
</evidence>
<feature type="compositionally biased region" description="Polar residues" evidence="1">
    <location>
        <begin position="124"/>
        <end position="142"/>
    </location>
</feature>
<evidence type="ECO:0000256" key="2">
    <source>
        <dbReference type="SAM" id="Phobius"/>
    </source>
</evidence>
<keyword evidence="2" id="KW-0812">Transmembrane</keyword>
<protein>
    <recommendedName>
        <fullName evidence="4">TonB C-terminal domain-containing protein</fullName>
    </recommendedName>
</protein>
<gene>
    <name evidence="3" type="ORF">ENR64_27365</name>
</gene>
<proteinExistence type="predicted"/>
<keyword evidence="2" id="KW-0472">Membrane</keyword>
<comment type="caution">
    <text evidence="3">The sequence shown here is derived from an EMBL/GenBank/DDBJ whole genome shotgun (WGS) entry which is preliminary data.</text>
</comment>
<feature type="region of interest" description="Disordered" evidence="1">
    <location>
        <begin position="74"/>
        <end position="241"/>
    </location>
</feature>
<organism evidence="3">
    <name type="scientific">Oscillatoriales cyanobacterium SpSt-418</name>
    <dbReference type="NCBI Taxonomy" id="2282169"/>
    <lineage>
        <taxon>Bacteria</taxon>
        <taxon>Bacillati</taxon>
        <taxon>Cyanobacteriota</taxon>
        <taxon>Cyanophyceae</taxon>
        <taxon>Oscillatoriophycideae</taxon>
        <taxon>Oscillatoriales</taxon>
    </lineage>
</organism>
<feature type="compositionally biased region" description="Low complexity" evidence="1">
    <location>
        <begin position="110"/>
        <end position="123"/>
    </location>
</feature>
<keyword evidence="2" id="KW-1133">Transmembrane helix</keyword>
<sequence length="368" mass="39780">MQFSKANLNQAKSWAIAHVVPYLRTPATIALFSSVAIHGLILTAVPLKRDDTSKETKIRAVKVVELTPQELSRLPKTTAQLRDPLPGTTKSNQGLRYKPLPITPLPDLLPPLSSSSRSLGASSYTGSLGESSTRSQRQQVETQIPLDKPRKTSTSRKSESAKKTESDKPEKPDQTEKKQESSSSNEPLAANNKPAEEPKDNSGTEPKQGSPNQAASGQPESGQPASGSSAPTGQPEVSDKLAQKVGKPIDSGQAAAEYMAWRTQLLELKVPAKQIDKAQVNRDAPTLAIACPTNDCAKKIETLPVPPFFMMAVDKNGKIVGDILVAMTGDEALDRAIVAEIKKFKPEVDPQKEYTVINRKIKFQDTVS</sequence>
<accession>A0A7C3PM93</accession>
<dbReference type="EMBL" id="DSRU01000408">
    <property type="protein sequence ID" value="HFN01397.1"/>
    <property type="molecule type" value="Genomic_DNA"/>
</dbReference>
<feature type="compositionally biased region" description="Polar residues" evidence="1">
    <location>
        <begin position="203"/>
        <end position="232"/>
    </location>
</feature>
<feature type="transmembrane region" description="Helical" evidence="2">
    <location>
        <begin position="27"/>
        <end position="47"/>
    </location>
</feature>
<reference evidence="3" key="1">
    <citation type="journal article" date="2020" name="mSystems">
        <title>Genome- and Community-Level Interaction Insights into Carbon Utilization and Element Cycling Functions of Hydrothermarchaeota in Hydrothermal Sediment.</title>
        <authorList>
            <person name="Zhou Z."/>
            <person name="Liu Y."/>
            <person name="Xu W."/>
            <person name="Pan J."/>
            <person name="Luo Z.H."/>
            <person name="Li M."/>
        </authorList>
    </citation>
    <scope>NUCLEOTIDE SEQUENCE [LARGE SCALE GENOMIC DNA]</scope>
    <source>
        <strain evidence="3">SpSt-418</strain>
    </source>
</reference>
<name>A0A7C3PM93_9CYAN</name>
<evidence type="ECO:0000256" key="1">
    <source>
        <dbReference type="SAM" id="MobiDB-lite"/>
    </source>
</evidence>
<evidence type="ECO:0000313" key="3">
    <source>
        <dbReference type="EMBL" id="HFN01397.1"/>
    </source>
</evidence>
<dbReference type="AlphaFoldDB" id="A0A7C3PM93"/>